<reference evidence="9" key="1">
    <citation type="submission" date="2022-12" db="EMBL/GenBank/DDBJ databases">
        <authorList>
            <person name="Petersen C."/>
        </authorList>
    </citation>
    <scope>NUCLEOTIDE SEQUENCE</scope>
    <source>
        <strain evidence="9">IBT 21472</strain>
    </source>
</reference>
<evidence type="ECO:0000256" key="7">
    <source>
        <dbReference type="SAM" id="MobiDB-lite"/>
    </source>
</evidence>
<dbReference type="InterPro" id="IPR050815">
    <property type="entry name" value="TF_fung"/>
</dbReference>
<evidence type="ECO:0000256" key="6">
    <source>
        <dbReference type="ARBA" id="ARBA00023242"/>
    </source>
</evidence>
<dbReference type="InterPro" id="IPR036864">
    <property type="entry name" value="Zn2-C6_fun-type_DNA-bd_sf"/>
</dbReference>
<dbReference type="GO" id="GO:0008270">
    <property type="term" value="F:zinc ion binding"/>
    <property type="evidence" value="ECO:0007669"/>
    <property type="project" value="InterPro"/>
</dbReference>
<dbReference type="Proteomes" id="UP001147746">
    <property type="component" value="Unassembled WGS sequence"/>
</dbReference>
<evidence type="ECO:0000313" key="9">
    <source>
        <dbReference type="EMBL" id="KAJ5330297.1"/>
    </source>
</evidence>
<dbReference type="GO" id="GO:0005634">
    <property type="term" value="C:nucleus"/>
    <property type="evidence" value="ECO:0007669"/>
    <property type="project" value="UniProtKB-SubCell"/>
</dbReference>
<dbReference type="Pfam" id="PF00172">
    <property type="entry name" value="Zn_clus"/>
    <property type="match status" value="1"/>
</dbReference>
<feature type="domain" description="Zn(2)-C6 fungal-type" evidence="8">
    <location>
        <begin position="20"/>
        <end position="50"/>
    </location>
</feature>
<evidence type="ECO:0000256" key="1">
    <source>
        <dbReference type="ARBA" id="ARBA00004123"/>
    </source>
</evidence>
<dbReference type="PROSITE" id="PS50048">
    <property type="entry name" value="ZN2_CY6_FUNGAL_2"/>
    <property type="match status" value="1"/>
</dbReference>
<sequence length="738" mass="83194">MDSDIHEAGDTRLPKRTRQACDPCRRKKSKCSGERPICATCYRLGARCSYRLDPLRYAPYPHDNGVSRQHHEPSSLSKNVIDYNVTSTEPRQPWDRIESLESTLAEVIERLRGHRATNQLPTLSPISPRHHASQNEGLNPSHVSDASQPVAISSGHTNDSRSAGALDDELDGLSWESAVNMAETYLIYCDCQPLPLFHRESFVSTFPNRELEIVYSVVALASRFDNSSTMSSDGNSIPEANKFSDAAHQRIMSQITSGRVELSTLQTLCLLALIEFSNGETTQSCIHSSLAMTLANCVHLHHKPASPYDERQIEERSRCYWSIILLRRLFGQDSGKPLPSPSGPRVPRIPASPIFPSMTVFTEEGQDVAKSQKSDEQNGILYVVVKLSEVWCRAQEYISNRGSSDSGMDPWSLSSAYSAAMESAMKLDQQLPSIHRYRFIRLSTVTASELDESRDYWGPWFLSRLLYHTSICIINHPILIMFQLQGRRHVSELFLQQTTFQRNHHTSWVLHFIEFMASRQFYISDPLFAYCAAVVATIELHQSFVEEKQHQHKQRRRQSYQACLDLIARLTDTWPALEHVINKLNNLKQHMSSSYESNFAKNDGKICVDVSIFFSILDLPKFYTSERSMGADESIFGPSLTHESCPELFRRAQLPLLPLITVMEPSSDVQPRHGDITTDGNGAAPQLGFPANTVSQFPISDDSMLFPAEQFFGAFLCPNVNPWEPMMDMAGSNVPPQA</sequence>
<evidence type="ECO:0000256" key="5">
    <source>
        <dbReference type="ARBA" id="ARBA00023163"/>
    </source>
</evidence>
<dbReference type="SUPFAM" id="SSF57701">
    <property type="entry name" value="Zn2/Cys6 DNA-binding domain"/>
    <property type="match status" value="1"/>
</dbReference>
<dbReference type="CDD" id="cd00067">
    <property type="entry name" value="GAL4"/>
    <property type="match status" value="1"/>
</dbReference>
<dbReference type="PANTHER" id="PTHR47338:SF9">
    <property type="entry name" value="ZN(II)2CYS6 TRANSCRIPTION FACTOR (EUROFUNG)"/>
    <property type="match status" value="1"/>
</dbReference>
<keyword evidence="10" id="KW-1185">Reference proteome</keyword>
<keyword evidence="3" id="KW-0805">Transcription regulation</keyword>
<comment type="subcellular location">
    <subcellularLocation>
        <location evidence="1">Nucleus</location>
    </subcellularLocation>
</comment>
<accession>A0A9W9QAT7</accession>
<gene>
    <name evidence="9" type="ORF">N7476_000080</name>
</gene>
<organism evidence="9 10">
    <name type="scientific">Penicillium atrosanguineum</name>
    <dbReference type="NCBI Taxonomy" id="1132637"/>
    <lineage>
        <taxon>Eukaryota</taxon>
        <taxon>Fungi</taxon>
        <taxon>Dikarya</taxon>
        <taxon>Ascomycota</taxon>
        <taxon>Pezizomycotina</taxon>
        <taxon>Eurotiomycetes</taxon>
        <taxon>Eurotiomycetidae</taxon>
        <taxon>Eurotiales</taxon>
        <taxon>Aspergillaceae</taxon>
        <taxon>Penicillium</taxon>
    </lineage>
</organism>
<keyword evidence="2" id="KW-0479">Metal-binding</keyword>
<dbReference type="PANTHER" id="PTHR47338">
    <property type="entry name" value="ZN(II)2CYS6 TRANSCRIPTION FACTOR (EUROFUNG)-RELATED"/>
    <property type="match status" value="1"/>
</dbReference>
<dbReference type="EMBL" id="JAPZBO010000001">
    <property type="protein sequence ID" value="KAJ5330297.1"/>
    <property type="molecule type" value="Genomic_DNA"/>
</dbReference>
<feature type="compositionally biased region" description="Polar residues" evidence="7">
    <location>
        <begin position="116"/>
        <end position="125"/>
    </location>
</feature>
<keyword evidence="5" id="KW-0804">Transcription</keyword>
<dbReference type="SMART" id="SM00066">
    <property type="entry name" value="GAL4"/>
    <property type="match status" value="1"/>
</dbReference>
<dbReference type="AlphaFoldDB" id="A0A9W9QAT7"/>
<dbReference type="GO" id="GO:0000981">
    <property type="term" value="F:DNA-binding transcription factor activity, RNA polymerase II-specific"/>
    <property type="evidence" value="ECO:0007669"/>
    <property type="project" value="InterPro"/>
</dbReference>
<dbReference type="PROSITE" id="PS00463">
    <property type="entry name" value="ZN2_CY6_FUNGAL_1"/>
    <property type="match status" value="1"/>
</dbReference>
<name>A0A9W9QAT7_9EURO</name>
<dbReference type="InterPro" id="IPR001138">
    <property type="entry name" value="Zn2Cys6_DnaBD"/>
</dbReference>
<dbReference type="Pfam" id="PF04082">
    <property type="entry name" value="Fungal_trans"/>
    <property type="match status" value="1"/>
</dbReference>
<evidence type="ECO:0000256" key="2">
    <source>
        <dbReference type="ARBA" id="ARBA00022723"/>
    </source>
</evidence>
<proteinExistence type="predicted"/>
<dbReference type="GO" id="GO:0006351">
    <property type="term" value="P:DNA-templated transcription"/>
    <property type="evidence" value="ECO:0007669"/>
    <property type="project" value="InterPro"/>
</dbReference>
<reference evidence="9" key="2">
    <citation type="journal article" date="2023" name="IMA Fungus">
        <title>Comparative genomic study of the Penicillium genus elucidates a diverse pangenome and 15 lateral gene transfer events.</title>
        <authorList>
            <person name="Petersen C."/>
            <person name="Sorensen T."/>
            <person name="Nielsen M.R."/>
            <person name="Sondergaard T.E."/>
            <person name="Sorensen J.L."/>
            <person name="Fitzpatrick D.A."/>
            <person name="Frisvad J.C."/>
            <person name="Nielsen K.L."/>
        </authorList>
    </citation>
    <scope>NUCLEOTIDE SEQUENCE</scope>
    <source>
        <strain evidence="9">IBT 21472</strain>
    </source>
</reference>
<evidence type="ECO:0000259" key="8">
    <source>
        <dbReference type="PROSITE" id="PS50048"/>
    </source>
</evidence>
<feature type="compositionally biased region" description="Polar residues" evidence="7">
    <location>
        <begin position="134"/>
        <end position="161"/>
    </location>
</feature>
<feature type="region of interest" description="Disordered" evidence="7">
    <location>
        <begin position="116"/>
        <end position="165"/>
    </location>
</feature>
<dbReference type="CDD" id="cd12148">
    <property type="entry name" value="fungal_TF_MHR"/>
    <property type="match status" value="1"/>
</dbReference>
<protein>
    <recommendedName>
        <fullName evidence="8">Zn(2)-C6 fungal-type domain-containing protein</fullName>
    </recommendedName>
</protein>
<keyword evidence="4" id="KW-0238">DNA-binding</keyword>
<evidence type="ECO:0000256" key="4">
    <source>
        <dbReference type="ARBA" id="ARBA00023125"/>
    </source>
</evidence>
<comment type="caution">
    <text evidence="9">The sequence shown here is derived from an EMBL/GenBank/DDBJ whole genome shotgun (WGS) entry which is preliminary data.</text>
</comment>
<dbReference type="Gene3D" id="4.10.240.10">
    <property type="entry name" value="Zn(2)-C6 fungal-type DNA-binding domain"/>
    <property type="match status" value="1"/>
</dbReference>
<evidence type="ECO:0000256" key="3">
    <source>
        <dbReference type="ARBA" id="ARBA00023015"/>
    </source>
</evidence>
<keyword evidence="6" id="KW-0539">Nucleus</keyword>
<evidence type="ECO:0000313" key="10">
    <source>
        <dbReference type="Proteomes" id="UP001147746"/>
    </source>
</evidence>
<dbReference type="InterPro" id="IPR007219">
    <property type="entry name" value="XnlR_reg_dom"/>
</dbReference>
<dbReference type="GO" id="GO:0003677">
    <property type="term" value="F:DNA binding"/>
    <property type="evidence" value="ECO:0007669"/>
    <property type="project" value="UniProtKB-KW"/>
</dbReference>